<dbReference type="InterPro" id="IPR011009">
    <property type="entry name" value="Kinase-like_dom_sf"/>
</dbReference>
<dbReference type="GO" id="GO:0016773">
    <property type="term" value="F:phosphotransferase activity, alcohol group as acceptor"/>
    <property type="evidence" value="ECO:0007669"/>
    <property type="project" value="InterPro"/>
</dbReference>
<reference evidence="1 2" key="2">
    <citation type="submission" date="2020-03" db="EMBL/GenBank/DDBJ databases">
        <authorList>
            <person name="Ichikawa N."/>
            <person name="Kimura A."/>
            <person name="Kitahashi Y."/>
            <person name="Uohara A."/>
        </authorList>
    </citation>
    <scope>NUCLEOTIDE SEQUENCE [LARGE SCALE GENOMIC DNA]</scope>
    <source>
        <strain evidence="1 2">NBRC 107702</strain>
    </source>
</reference>
<evidence type="ECO:0000313" key="2">
    <source>
        <dbReference type="Proteomes" id="UP000502508"/>
    </source>
</evidence>
<name>A0A6F8XK06_9ACTN</name>
<dbReference type="Gene3D" id="3.90.1200.10">
    <property type="match status" value="1"/>
</dbReference>
<dbReference type="Pfam" id="PF04655">
    <property type="entry name" value="APH_6_hur"/>
    <property type="match status" value="1"/>
</dbReference>
<dbReference type="SUPFAM" id="SSF56112">
    <property type="entry name" value="Protein kinase-like (PK-like)"/>
    <property type="match status" value="1"/>
</dbReference>
<dbReference type="Proteomes" id="UP000502508">
    <property type="component" value="Chromosome"/>
</dbReference>
<dbReference type="AlphaFoldDB" id="A0A6F8XK06"/>
<protein>
    <submittedName>
        <fullName evidence="1">Hydroxyurea phosphotransferase</fullName>
    </submittedName>
</protein>
<evidence type="ECO:0000313" key="1">
    <source>
        <dbReference type="EMBL" id="BCB74128.1"/>
    </source>
</evidence>
<organism evidence="1 2">
    <name type="scientific">Phytohabitans flavus</name>
    <dbReference type="NCBI Taxonomy" id="1076124"/>
    <lineage>
        <taxon>Bacteria</taxon>
        <taxon>Bacillati</taxon>
        <taxon>Actinomycetota</taxon>
        <taxon>Actinomycetes</taxon>
        <taxon>Micromonosporales</taxon>
        <taxon>Micromonosporaceae</taxon>
    </lineage>
</organism>
<keyword evidence="2" id="KW-1185">Reference proteome</keyword>
<keyword evidence="1" id="KW-0808">Transferase</keyword>
<dbReference type="RefSeq" id="WP_173033417.1">
    <property type="nucleotide sequence ID" value="NZ_AP022870.1"/>
</dbReference>
<proteinExistence type="predicted"/>
<dbReference type="EMBL" id="AP022870">
    <property type="protein sequence ID" value="BCB74128.1"/>
    <property type="molecule type" value="Genomic_DNA"/>
</dbReference>
<dbReference type="KEGG" id="pfla:Pflav_005380"/>
<dbReference type="GO" id="GO:0019748">
    <property type="term" value="P:secondary metabolic process"/>
    <property type="evidence" value="ECO:0007669"/>
    <property type="project" value="InterPro"/>
</dbReference>
<accession>A0A6F8XK06</accession>
<dbReference type="InterPro" id="IPR006748">
    <property type="entry name" value="NH2Glyco/OHUrea_AB-resist_kin"/>
</dbReference>
<gene>
    <name evidence="1" type="ORF">Pflav_005380</name>
</gene>
<reference evidence="1 2" key="1">
    <citation type="submission" date="2020-03" db="EMBL/GenBank/DDBJ databases">
        <title>Whole genome shotgun sequence of Phytohabitans flavus NBRC 107702.</title>
        <authorList>
            <person name="Komaki H."/>
            <person name="Tamura T."/>
        </authorList>
    </citation>
    <scope>NUCLEOTIDE SEQUENCE [LARGE SCALE GENOMIC DNA]</scope>
    <source>
        <strain evidence="1 2">NBRC 107702</strain>
    </source>
</reference>
<sequence>MPGPAPPPVLARNVVGVWGAEGASWLAELPALRAEVARAWELRLGEPYPLSYHWVAPATRADGTPAVLKLGVPGADHLPVEAATLRCWAGTGAVRLLAYEPAWGALLLERADPGTPASALVPARDEEATAAILDVMRRLHTVPVPDEGLPPLESQGDAFARHLRAYPGDHPLPRGLVERAGRLFDELCASAPGRVVLHGDLHHDNVLRAEREPWLAIDPHGVVGDPGYEAGPMVYNPDPDRREDELLALVPTRVEQLADGMGLPIDRVVAWAFVTAVLSEVWNAEDAGQVGTRALDVALALLPRL</sequence>